<dbReference type="OrthoDB" id="194358at2759"/>
<proteinExistence type="predicted"/>
<name>A0A8K0WVL6_9HYPO</name>
<feature type="region of interest" description="Disordered" evidence="1">
    <location>
        <begin position="1"/>
        <end position="160"/>
    </location>
</feature>
<feature type="region of interest" description="Disordered" evidence="1">
    <location>
        <begin position="186"/>
        <end position="221"/>
    </location>
</feature>
<evidence type="ECO:0000313" key="4">
    <source>
        <dbReference type="Proteomes" id="UP000813444"/>
    </source>
</evidence>
<reference evidence="3" key="1">
    <citation type="journal article" date="2021" name="Nat. Commun.">
        <title>Genetic determinants of endophytism in the Arabidopsis root mycobiome.</title>
        <authorList>
            <person name="Mesny F."/>
            <person name="Miyauchi S."/>
            <person name="Thiergart T."/>
            <person name="Pickel B."/>
            <person name="Atanasova L."/>
            <person name="Karlsson M."/>
            <person name="Huettel B."/>
            <person name="Barry K.W."/>
            <person name="Haridas S."/>
            <person name="Chen C."/>
            <person name="Bauer D."/>
            <person name="Andreopoulos W."/>
            <person name="Pangilinan J."/>
            <person name="LaButti K."/>
            <person name="Riley R."/>
            <person name="Lipzen A."/>
            <person name="Clum A."/>
            <person name="Drula E."/>
            <person name="Henrissat B."/>
            <person name="Kohler A."/>
            <person name="Grigoriev I.V."/>
            <person name="Martin F.M."/>
            <person name="Hacquard S."/>
        </authorList>
    </citation>
    <scope>NUCLEOTIDE SEQUENCE</scope>
    <source>
        <strain evidence="3">MPI-CAGE-CH-0235</strain>
    </source>
</reference>
<feature type="compositionally biased region" description="Low complexity" evidence="1">
    <location>
        <begin position="115"/>
        <end position="131"/>
    </location>
</feature>
<sequence>MSFATEAWTPVPKARTTPSTTRGPSTILRQEDDWTRVKDPKEKKRIQNRVAQRTYRHRMKARLGELQARLDSHEGKNSSAGANPTATSPHTTPSMAQSTSAKSNNNTHANSKNTADTSSYRASSSAPISQSYNGNPTPPGHGGAEESPSPIDLSSQSQVSQMSILQPGIYDHQPVMDTESAMFSSSAHFLNSPPHSRSSPQAHGLLSPPGHSGTDRNGHVPQDFMMDLHFQTPLLTRLHTIEPDNGFSGLAGQSDGAVANNMNQADQQSCVPTAFTPSTSEGMDLAFETAAPVDVWKTEPLDPSPLSHAICQDSSPAEMHFHALPSHVGPAIDPGHDMNSRSKAQQCSLEERFEPIMQQVEASGFESFDALVTAYYSENFGDASPLANEQRLSRNRRLPKVVSEVFQAASGWSSWEKTGFHEELLKSTEAMLMGEGSAARANLMSTMGPLVDAQDTMGTPRTAEALHSMKRTIQNEVPNSWALCMALATDQRASWQRDRSNTALATILLLNFSGRIPNDQLLRLIGACL</sequence>
<feature type="compositionally biased region" description="Low complexity" evidence="1">
    <location>
        <begin position="15"/>
        <end position="26"/>
    </location>
</feature>
<dbReference type="InterPro" id="IPR052635">
    <property type="entry name" value="Sec_Metab_Biosynth_Reg"/>
</dbReference>
<feature type="compositionally biased region" description="Basic and acidic residues" evidence="1">
    <location>
        <begin position="29"/>
        <end position="42"/>
    </location>
</feature>
<feature type="compositionally biased region" description="Polar residues" evidence="1">
    <location>
        <begin position="77"/>
        <end position="114"/>
    </location>
</feature>
<feature type="compositionally biased region" description="Polar residues" evidence="1">
    <location>
        <begin position="186"/>
        <end position="201"/>
    </location>
</feature>
<dbReference type="InterPro" id="IPR004827">
    <property type="entry name" value="bZIP"/>
</dbReference>
<organism evidence="3 4">
    <name type="scientific">Stachybotrys elegans</name>
    <dbReference type="NCBI Taxonomy" id="80388"/>
    <lineage>
        <taxon>Eukaryota</taxon>
        <taxon>Fungi</taxon>
        <taxon>Dikarya</taxon>
        <taxon>Ascomycota</taxon>
        <taxon>Pezizomycotina</taxon>
        <taxon>Sordariomycetes</taxon>
        <taxon>Hypocreomycetidae</taxon>
        <taxon>Hypocreales</taxon>
        <taxon>Stachybotryaceae</taxon>
        <taxon>Stachybotrys</taxon>
    </lineage>
</organism>
<dbReference type="PANTHER" id="PTHR39607:SF1">
    <property type="entry name" value="B-ZIP TRANSCRIPTION FACTOR (EUROFUNG)"/>
    <property type="match status" value="1"/>
</dbReference>
<gene>
    <name evidence="3" type="ORF">B0I35DRAFT_475824</name>
</gene>
<evidence type="ECO:0000259" key="2">
    <source>
        <dbReference type="PROSITE" id="PS00036"/>
    </source>
</evidence>
<dbReference type="InterPro" id="IPR046347">
    <property type="entry name" value="bZIP_sf"/>
</dbReference>
<dbReference type="CDD" id="cd14688">
    <property type="entry name" value="bZIP_YAP"/>
    <property type="match status" value="1"/>
</dbReference>
<keyword evidence="4" id="KW-1185">Reference proteome</keyword>
<dbReference type="GO" id="GO:0003700">
    <property type="term" value="F:DNA-binding transcription factor activity"/>
    <property type="evidence" value="ECO:0007669"/>
    <property type="project" value="InterPro"/>
</dbReference>
<dbReference type="Proteomes" id="UP000813444">
    <property type="component" value="Unassembled WGS sequence"/>
</dbReference>
<dbReference type="SUPFAM" id="SSF57959">
    <property type="entry name" value="Leucine zipper domain"/>
    <property type="match status" value="1"/>
</dbReference>
<accession>A0A8K0WVL6</accession>
<dbReference type="PANTHER" id="PTHR39607">
    <property type="entry name" value="XANTHOCILLIN BIOSYNTHESIS CLUSTER TRANSCRIPTION FACTOR XANC-RELATED"/>
    <property type="match status" value="1"/>
</dbReference>
<dbReference type="AlphaFoldDB" id="A0A8K0WVL6"/>
<evidence type="ECO:0000256" key="1">
    <source>
        <dbReference type="SAM" id="MobiDB-lite"/>
    </source>
</evidence>
<feature type="domain" description="BZIP" evidence="2">
    <location>
        <begin position="43"/>
        <end position="58"/>
    </location>
</feature>
<dbReference type="Gene3D" id="1.20.5.170">
    <property type="match status" value="1"/>
</dbReference>
<evidence type="ECO:0000313" key="3">
    <source>
        <dbReference type="EMBL" id="KAH7324590.1"/>
    </source>
</evidence>
<dbReference type="PROSITE" id="PS00036">
    <property type="entry name" value="BZIP_BASIC"/>
    <property type="match status" value="1"/>
</dbReference>
<comment type="caution">
    <text evidence="3">The sequence shown here is derived from an EMBL/GenBank/DDBJ whole genome shotgun (WGS) entry which is preliminary data.</text>
</comment>
<dbReference type="EMBL" id="JAGPNK010000003">
    <property type="protein sequence ID" value="KAH7324590.1"/>
    <property type="molecule type" value="Genomic_DNA"/>
</dbReference>
<protein>
    <recommendedName>
        <fullName evidence="2">BZIP domain-containing protein</fullName>
    </recommendedName>
</protein>